<dbReference type="EMBL" id="FNCW01000018">
    <property type="protein sequence ID" value="SDH03411.1"/>
    <property type="molecule type" value="Genomic_DNA"/>
</dbReference>
<protein>
    <submittedName>
        <fullName evidence="3">Glycosyltransferase involved in cell wall bisynthesis</fullName>
    </submittedName>
</protein>
<dbReference type="GO" id="GO:0016757">
    <property type="term" value="F:glycosyltransferase activity"/>
    <property type="evidence" value="ECO:0007669"/>
    <property type="project" value="InterPro"/>
</dbReference>
<proteinExistence type="predicted"/>
<dbReference type="Pfam" id="PF00534">
    <property type="entry name" value="Glycos_transf_1"/>
    <property type="match status" value="1"/>
</dbReference>
<keyword evidence="4" id="KW-1185">Reference proteome</keyword>
<dbReference type="STRING" id="470826.SAMN04488027_1187"/>
<dbReference type="PANTHER" id="PTHR12526:SF630">
    <property type="entry name" value="GLYCOSYLTRANSFERASE"/>
    <property type="match status" value="1"/>
</dbReference>
<dbReference type="AlphaFoldDB" id="A0A1G7Z3S9"/>
<dbReference type="InterPro" id="IPR001296">
    <property type="entry name" value="Glyco_trans_1"/>
</dbReference>
<evidence type="ECO:0000259" key="1">
    <source>
        <dbReference type="Pfam" id="PF00534"/>
    </source>
</evidence>
<gene>
    <name evidence="3" type="ORF">SAMN04488027_1187</name>
</gene>
<organism evidence="3 4">
    <name type="scientific">Psychroflexus sediminis</name>
    <dbReference type="NCBI Taxonomy" id="470826"/>
    <lineage>
        <taxon>Bacteria</taxon>
        <taxon>Pseudomonadati</taxon>
        <taxon>Bacteroidota</taxon>
        <taxon>Flavobacteriia</taxon>
        <taxon>Flavobacteriales</taxon>
        <taxon>Flavobacteriaceae</taxon>
        <taxon>Psychroflexus</taxon>
    </lineage>
</organism>
<evidence type="ECO:0000313" key="3">
    <source>
        <dbReference type="EMBL" id="SDH03411.1"/>
    </source>
</evidence>
<evidence type="ECO:0000259" key="2">
    <source>
        <dbReference type="Pfam" id="PF13439"/>
    </source>
</evidence>
<dbReference type="CDD" id="cd03801">
    <property type="entry name" value="GT4_PimA-like"/>
    <property type="match status" value="1"/>
</dbReference>
<accession>A0A1G7Z3S9</accession>
<dbReference type="PANTHER" id="PTHR12526">
    <property type="entry name" value="GLYCOSYLTRANSFERASE"/>
    <property type="match status" value="1"/>
</dbReference>
<feature type="domain" description="Glycosyltransferase subfamily 4-like N-terminal" evidence="2">
    <location>
        <begin position="23"/>
        <end position="172"/>
    </location>
</feature>
<dbReference type="InterPro" id="IPR028098">
    <property type="entry name" value="Glyco_trans_4-like_N"/>
</dbReference>
<sequence length="366" mass="41652">MTSNEKQSTKIRVIQLIDSLDAGGAERMAVNLSNALVDQVEFSGLVVSRSEGVLKTLVDDKVSYFFCSKKRSLDIAAIFFTLRFIKKNKINLLHAHGSSYFFAFLLKTFYPQLKLVWHDHHGNRPNESQSLKTKILKKVSNRFSHIFCVSKDLVKWSRKALNSSNVSLIHNFTMSNKISFKNETEFDFPYIVCVANLRWQKNHLNLIKAYSILKQNNMKYKLILVGADKNDGYSHKLREKIKDLNLEKDVHILGQRSDVESIIANSSLCVLTSDVEALPMVLIEYANHKKPVIVTDVGQCADVVGNYAQVVKPNDAEALSKAIGYYIDNPDVAKRDAEALHEKVQKEFNAEVIIRQIIDIYEEVLK</sequence>
<dbReference type="Proteomes" id="UP000199296">
    <property type="component" value="Unassembled WGS sequence"/>
</dbReference>
<dbReference type="Gene3D" id="3.40.50.2000">
    <property type="entry name" value="Glycogen Phosphorylase B"/>
    <property type="match status" value="2"/>
</dbReference>
<evidence type="ECO:0000313" key="4">
    <source>
        <dbReference type="Proteomes" id="UP000199296"/>
    </source>
</evidence>
<dbReference type="Pfam" id="PF13439">
    <property type="entry name" value="Glyco_transf_4"/>
    <property type="match status" value="1"/>
</dbReference>
<dbReference type="SUPFAM" id="SSF53756">
    <property type="entry name" value="UDP-Glycosyltransferase/glycogen phosphorylase"/>
    <property type="match status" value="1"/>
</dbReference>
<feature type="domain" description="Glycosyl transferase family 1" evidence="1">
    <location>
        <begin position="177"/>
        <end position="335"/>
    </location>
</feature>
<name>A0A1G7Z3S9_9FLAO</name>
<reference evidence="3 4" key="1">
    <citation type="submission" date="2016-10" db="EMBL/GenBank/DDBJ databases">
        <authorList>
            <person name="de Groot N.N."/>
        </authorList>
    </citation>
    <scope>NUCLEOTIDE SEQUENCE [LARGE SCALE GENOMIC DNA]</scope>
    <source>
        <strain evidence="3 4">DSM 19803</strain>
    </source>
</reference>
<keyword evidence="3" id="KW-0808">Transferase</keyword>